<evidence type="ECO:0000313" key="2">
    <source>
        <dbReference type="Proteomes" id="UP000294927"/>
    </source>
</evidence>
<comment type="caution">
    <text evidence="1">The sequence shown here is derived from an EMBL/GenBank/DDBJ whole genome shotgun (WGS) entry which is preliminary data.</text>
</comment>
<name>A0A4R7UWH5_9PSEU</name>
<reference evidence="1 2" key="1">
    <citation type="submission" date="2019-03" db="EMBL/GenBank/DDBJ databases">
        <title>Genomic Encyclopedia of Archaeal and Bacterial Type Strains, Phase II (KMG-II): from individual species to whole genera.</title>
        <authorList>
            <person name="Goeker M."/>
        </authorList>
    </citation>
    <scope>NUCLEOTIDE SEQUENCE [LARGE SCALE GENOMIC DNA]</scope>
    <source>
        <strain evidence="1 2">DSM 45499</strain>
    </source>
</reference>
<dbReference type="EMBL" id="SOCP01000023">
    <property type="protein sequence ID" value="TDV40312.1"/>
    <property type="molecule type" value="Genomic_DNA"/>
</dbReference>
<dbReference type="OrthoDB" id="2065010at2"/>
<dbReference type="RefSeq" id="WP_133908268.1">
    <property type="nucleotide sequence ID" value="NZ_SOCP01000023.1"/>
</dbReference>
<gene>
    <name evidence="1" type="ORF">CLV71_12322</name>
</gene>
<dbReference type="Pfam" id="PF16157">
    <property type="entry name" value="DUF4865"/>
    <property type="match status" value="1"/>
</dbReference>
<keyword evidence="2" id="KW-1185">Reference proteome</keyword>
<dbReference type="InterPro" id="IPR032349">
    <property type="entry name" value="DUF4865"/>
</dbReference>
<protein>
    <submittedName>
        <fullName evidence="1">Uncharacterized protein DUF4865</fullName>
    </submittedName>
</protein>
<dbReference type="AlphaFoldDB" id="A0A4R7UWH5"/>
<accession>A0A4R7UWH5</accession>
<dbReference type="Proteomes" id="UP000294927">
    <property type="component" value="Unassembled WGS sequence"/>
</dbReference>
<sequence>MYAAQYEITLPTDYDMGIIRRRIEDNGHLLDDRKGLALKAYLVREQDPVNQYAPFYLWHDTGAMAHFLFGGGGFQNIIRDFGRPAVRQWTGIATVAGPARDTVPATASRLLTPIDLINVDDAVESLSDLQHNENVHTAALAVDPHGWELVHFVLWRGEPETEGTRYEVRHLSTPELDQLPPGRCW</sequence>
<evidence type="ECO:0000313" key="1">
    <source>
        <dbReference type="EMBL" id="TDV40312.1"/>
    </source>
</evidence>
<organism evidence="1 2">
    <name type="scientific">Actinophytocola oryzae</name>
    <dbReference type="NCBI Taxonomy" id="502181"/>
    <lineage>
        <taxon>Bacteria</taxon>
        <taxon>Bacillati</taxon>
        <taxon>Actinomycetota</taxon>
        <taxon>Actinomycetes</taxon>
        <taxon>Pseudonocardiales</taxon>
        <taxon>Pseudonocardiaceae</taxon>
    </lineage>
</organism>
<proteinExistence type="predicted"/>